<evidence type="ECO:0000313" key="3">
    <source>
        <dbReference type="Proteomes" id="UP000224740"/>
    </source>
</evidence>
<dbReference type="KEGG" id="amar:AMRN_1728"/>
<name>A0A347TLI0_9BACT</name>
<dbReference type="RefSeq" id="WP_099310225.1">
    <property type="nucleotide sequence ID" value="NZ_CP032101.1"/>
</dbReference>
<organism evidence="1 4">
    <name type="scientific">Malaciobacter marinus</name>
    <dbReference type="NCBI Taxonomy" id="505249"/>
    <lineage>
        <taxon>Bacteria</taxon>
        <taxon>Pseudomonadati</taxon>
        <taxon>Campylobacterota</taxon>
        <taxon>Epsilonproteobacteria</taxon>
        <taxon>Campylobacterales</taxon>
        <taxon>Arcobacteraceae</taxon>
        <taxon>Malaciobacter</taxon>
    </lineage>
</organism>
<dbReference type="Proteomes" id="UP000264693">
    <property type="component" value="Chromosome"/>
</dbReference>
<gene>
    <name evidence="1" type="ORF">AMRN_1728</name>
    <name evidence="2" type="ORF">CPH92_02560</name>
</gene>
<reference evidence="1 4" key="3">
    <citation type="submission" date="2018-08" db="EMBL/GenBank/DDBJ databases">
        <title>Complete genome of the Arcobacter marinus type strain JCM 15502.</title>
        <authorList>
            <person name="Miller W.G."/>
            <person name="Yee E."/>
            <person name="Huynh S."/>
            <person name="Parker C.T."/>
        </authorList>
    </citation>
    <scope>NUCLEOTIDE SEQUENCE [LARGE SCALE GENOMIC DNA]</scope>
    <source>
        <strain evidence="1 4">JCM 15502</strain>
    </source>
</reference>
<reference evidence="3" key="1">
    <citation type="submission" date="2017-09" db="EMBL/GenBank/DDBJ databases">
        <title>Arcobacter canalis sp. nov., a new species isolated from a water canal contaminated with urban sewage.</title>
        <authorList>
            <person name="Perez-Cataluna A."/>
            <person name="Salas-Masso N."/>
            <person name="Figueras M.J."/>
        </authorList>
    </citation>
    <scope>NUCLEOTIDE SEQUENCE [LARGE SCALE GENOMIC DNA]</scope>
    <source>
        <strain evidence="3">CECT 7727</strain>
    </source>
</reference>
<sequence>MSEINDIVDNFNVGFFSTKISTKEPINLRVNKPKELADFNDIMNVISTEAYTPPSSKYVQLDGFTFDENNNRIPTKITLEGVYAQESFLDENGNWDVEAEATAYKERELAHRKEFIGNWIKDNGYGELENTAQLMKALLAKTQS</sequence>
<dbReference type="AlphaFoldDB" id="A0A347TLI0"/>
<proteinExistence type="predicted"/>
<keyword evidence="3" id="KW-1185">Reference proteome</keyword>
<evidence type="ECO:0000313" key="2">
    <source>
        <dbReference type="EMBL" id="PHO16205.1"/>
    </source>
</evidence>
<reference evidence="2" key="2">
    <citation type="submission" date="2017-09" db="EMBL/GenBank/DDBJ databases">
        <authorList>
            <person name="Perez-Cataluna A."/>
            <person name="Figueras M.J."/>
            <person name="Salas-Masso N."/>
        </authorList>
    </citation>
    <scope>NUCLEOTIDE SEQUENCE</scope>
    <source>
        <strain evidence="2">CECT 7727</strain>
    </source>
</reference>
<dbReference type="EMBL" id="NXAO01000012">
    <property type="protein sequence ID" value="PHO16205.1"/>
    <property type="molecule type" value="Genomic_DNA"/>
</dbReference>
<evidence type="ECO:0000313" key="4">
    <source>
        <dbReference type="Proteomes" id="UP000264693"/>
    </source>
</evidence>
<accession>A0A347TLI0</accession>
<dbReference type="EMBL" id="CP032101">
    <property type="protein sequence ID" value="AXX87458.1"/>
    <property type="molecule type" value="Genomic_DNA"/>
</dbReference>
<dbReference type="Proteomes" id="UP000224740">
    <property type="component" value="Unassembled WGS sequence"/>
</dbReference>
<evidence type="ECO:0000313" key="1">
    <source>
        <dbReference type="EMBL" id="AXX87458.1"/>
    </source>
</evidence>
<protein>
    <submittedName>
        <fullName evidence="1">Uncharacterized protein</fullName>
    </submittedName>
</protein>